<protein>
    <recommendedName>
        <fullName evidence="2">Glycosyl hydrolase family 92 N-terminal domain-containing protein</fullName>
    </recommendedName>
</protein>
<feature type="domain" description="Glycosyl hydrolase family 92 N-terminal" evidence="2">
    <location>
        <begin position="34"/>
        <end position="78"/>
    </location>
</feature>
<feature type="signal peptide" evidence="1">
    <location>
        <begin position="1"/>
        <end position="24"/>
    </location>
</feature>
<gene>
    <name evidence="3" type="ORF">VP1G_10739</name>
</gene>
<dbReference type="PROSITE" id="PS51257">
    <property type="entry name" value="PROKAR_LIPOPROTEIN"/>
    <property type="match status" value="1"/>
</dbReference>
<feature type="chain" id="PRO_5008265865" description="Glycosyl hydrolase family 92 N-terminal domain-containing protein" evidence="1">
    <location>
        <begin position="25"/>
        <end position="80"/>
    </location>
</feature>
<name>A0A194UUM2_CYTMA</name>
<dbReference type="InterPro" id="IPR041371">
    <property type="entry name" value="GH92_N"/>
</dbReference>
<evidence type="ECO:0000256" key="1">
    <source>
        <dbReference type="SAM" id="SignalP"/>
    </source>
</evidence>
<accession>A0A194UUM2</accession>
<dbReference type="STRING" id="694573.A0A194UUM2"/>
<dbReference type="Proteomes" id="UP000078576">
    <property type="component" value="Unassembled WGS sequence"/>
</dbReference>
<sequence>MAGPRALPLLLASFLFGCSTPTLAQDTESGYFQYIDPLIGTTNGGHVFPGATLPFGMAKAVADVNSDERQGGYASDDGES</sequence>
<evidence type="ECO:0000313" key="4">
    <source>
        <dbReference type="Proteomes" id="UP000078576"/>
    </source>
</evidence>
<dbReference type="AlphaFoldDB" id="A0A194UUM2"/>
<organism evidence="3 4">
    <name type="scientific">Cytospora mali</name>
    <name type="common">Apple Valsa canker fungus</name>
    <name type="synonym">Valsa mali</name>
    <dbReference type="NCBI Taxonomy" id="578113"/>
    <lineage>
        <taxon>Eukaryota</taxon>
        <taxon>Fungi</taxon>
        <taxon>Dikarya</taxon>
        <taxon>Ascomycota</taxon>
        <taxon>Pezizomycotina</taxon>
        <taxon>Sordariomycetes</taxon>
        <taxon>Sordariomycetidae</taxon>
        <taxon>Diaporthales</taxon>
        <taxon>Cytosporaceae</taxon>
        <taxon>Cytospora</taxon>
    </lineage>
</organism>
<dbReference type="EMBL" id="KN714680">
    <property type="protein sequence ID" value="KUI55363.1"/>
    <property type="molecule type" value="Genomic_DNA"/>
</dbReference>
<keyword evidence="4" id="KW-1185">Reference proteome</keyword>
<dbReference type="GO" id="GO:0030246">
    <property type="term" value="F:carbohydrate binding"/>
    <property type="evidence" value="ECO:0007669"/>
    <property type="project" value="InterPro"/>
</dbReference>
<dbReference type="Gene3D" id="2.70.98.10">
    <property type="match status" value="1"/>
</dbReference>
<keyword evidence="1" id="KW-0732">Signal</keyword>
<evidence type="ECO:0000259" key="2">
    <source>
        <dbReference type="Pfam" id="PF17678"/>
    </source>
</evidence>
<evidence type="ECO:0000313" key="3">
    <source>
        <dbReference type="EMBL" id="KUI55363.1"/>
    </source>
</evidence>
<dbReference type="OrthoDB" id="5423036at2759"/>
<proteinExistence type="predicted"/>
<dbReference type="Pfam" id="PF17678">
    <property type="entry name" value="Glyco_hydro_92N"/>
    <property type="match status" value="1"/>
</dbReference>
<dbReference type="InterPro" id="IPR014718">
    <property type="entry name" value="GH-type_carb-bd"/>
</dbReference>
<reference evidence="4" key="1">
    <citation type="submission" date="2014-12" db="EMBL/GenBank/DDBJ databases">
        <title>Genome Sequence of Valsa Canker Pathogens Uncovers a Specific Adaption of Colonization on Woody Bark.</title>
        <authorList>
            <person name="Yin Z."/>
            <person name="Liu H."/>
            <person name="Gao X."/>
            <person name="Li Z."/>
            <person name="Song N."/>
            <person name="Ke X."/>
            <person name="Dai Q."/>
            <person name="Wu Y."/>
            <person name="Sun Y."/>
            <person name="Xu J.-R."/>
            <person name="Kang Z.K."/>
            <person name="Wang L."/>
            <person name="Huang L."/>
        </authorList>
    </citation>
    <scope>NUCLEOTIDE SEQUENCE [LARGE SCALE GENOMIC DNA]</scope>
    <source>
        <strain evidence="4">SXYL134</strain>
    </source>
</reference>